<protein>
    <submittedName>
        <fullName evidence="1">Uncharacterized protein</fullName>
    </submittedName>
</protein>
<dbReference type="EMBL" id="JBHSPA010000093">
    <property type="protein sequence ID" value="MFC5833396.1"/>
    <property type="molecule type" value="Genomic_DNA"/>
</dbReference>
<keyword evidence="2" id="KW-1185">Reference proteome</keyword>
<dbReference type="Proteomes" id="UP001596058">
    <property type="component" value="Unassembled WGS sequence"/>
</dbReference>
<proteinExistence type="predicted"/>
<name>A0ABW1D9N8_9ACTN</name>
<gene>
    <name evidence="1" type="ORF">ACFPZ3_56920</name>
</gene>
<accession>A0ABW1D9N8</accession>
<organism evidence="1 2">
    <name type="scientific">Nonomuraea insulae</name>
    <dbReference type="NCBI Taxonomy" id="1616787"/>
    <lineage>
        <taxon>Bacteria</taxon>
        <taxon>Bacillati</taxon>
        <taxon>Actinomycetota</taxon>
        <taxon>Actinomycetes</taxon>
        <taxon>Streptosporangiales</taxon>
        <taxon>Streptosporangiaceae</taxon>
        <taxon>Nonomuraea</taxon>
    </lineage>
</organism>
<evidence type="ECO:0000313" key="2">
    <source>
        <dbReference type="Proteomes" id="UP001596058"/>
    </source>
</evidence>
<comment type="caution">
    <text evidence="1">The sequence shown here is derived from an EMBL/GenBank/DDBJ whole genome shotgun (WGS) entry which is preliminary data.</text>
</comment>
<dbReference type="RefSeq" id="WP_379522823.1">
    <property type="nucleotide sequence ID" value="NZ_JBHSPA010000093.1"/>
</dbReference>
<evidence type="ECO:0000313" key="1">
    <source>
        <dbReference type="EMBL" id="MFC5833396.1"/>
    </source>
</evidence>
<sequence>MQEQPVTRRRSRHRTSFSIARVFNDVDQNIFSERRITQWGFVWGQFLDHTVGLRDGAGPTATAANPVQRR</sequence>
<reference evidence="2" key="1">
    <citation type="journal article" date="2019" name="Int. J. Syst. Evol. Microbiol.">
        <title>The Global Catalogue of Microorganisms (GCM) 10K type strain sequencing project: providing services to taxonomists for standard genome sequencing and annotation.</title>
        <authorList>
            <consortium name="The Broad Institute Genomics Platform"/>
            <consortium name="The Broad Institute Genome Sequencing Center for Infectious Disease"/>
            <person name="Wu L."/>
            <person name="Ma J."/>
        </authorList>
    </citation>
    <scope>NUCLEOTIDE SEQUENCE [LARGE SCALE GENOMIC DNA]</scope>
    <source>
        <strain evidence="2">CCUG 53903</strain>
    </source>
</reference>